<proteinExistence type="predicted"/>
<organism evidence="3 4">
    <name type="scientific">Photobacterium andalusiense</name>
    <dbReference type="NCBI Taxonomy" id="2204296"/>
    <lineage>
        <taxon>Bacteria</taxon>
        <taxon>Pseudomonadati</taxon>
        <taxon>Pseudomonadota</taxon>
        <taxon>Gammaproteobacteria</taxon>
        <taxon>Vibrionales</taxon>
        <taxon>Vibrionaceae</taxon>
        <taxon>Photobacterium</taxon>
    </lineage>
</organism>
<reference evidence="4" key="1">
    <citation type="submission" date="2017-06" db="EMBL/GenBank/DDBJ databases">
        <authorList>
            <person name="Rodrigo-Torres L."/>
            <person name="Arahal R.D."/>
            <person name="Lucena T."/>
        </authorList>
    </citation>
    <scope>NUCLEOTIDE SEQUENCE [LARGE SCALE GENOMIC DNA]</scope>
    <source>
        <strain evidence="4">CECT 9192</strain>
    </source>
</reference>
<dbReference type="InterPro" id="IPR000160">
    <property type="entry name" value="GGDEF_dom"/>
</dbReference>
<keyword evidence="1" id="KW-0472">Membrane</keyword>
<feature type="transmembrane region" description="Helical" evidence="1">
    <location>
        <begin position="164"/>
        <end position="185"/>
    </location>
</feature>
<feature type="transmembrane region" description="Helical" evidence="1">
    <location>
        <begin position="37"/>
        <end position="60"/>
    </location>
</feature>
<dbReference type="AlphaFoldDB" id="A0A1Y6ME43"/>
<feature type="transmembrane region" description="Helical" evidence="1">
    <location>
        <begin position="120"/>
        <end position="144"/>
    </location>
</feature>
<evidence type="ECO:0000313" key="4">
    <source>
        <dbReference type="Proteomes" id="UP000195719"/>
    </source>
</evidence>
<dbReference type="PROSITE" id="PS50887">
    <property type="entry name" value="GGDEF"/>
    <property type="match status" value="1"/>
</dbReference>
<dbReference type="SUPFAM" id="SSF55073">
    <property type="entry name" value="Nucleotide cyclase"/>
    <property type="match status" value="1"/>
</dbReference>
<feature type="transmembrane region" description="Helical" evidence="1">
    <location>
        <begin position="12"/>
        <end position="31"/>
    </location>
</feature>
<accession>A0A1Y6ME43</accession>
<dbReference type="InterPro" id="IPR043128">
    <property type="entry name" value="Rev_trsase/Diguanyl_cyclase"/>
</dbReference>
<feature type="transmembrane region" description="Helical" evidence="1">
    <location>
        <begin position="93"/>
        <end position="113"/>
    </location>
</feature>
<protein>
    <recommendedName>
        <fullName evidence="2">GGDEF domain-containing protein</fullName>
    </recommendedName>
</protein>
<feature type="domain" description="GGDEF" evidence="2">
    <location>
        <begin position="261"/>
        <end position="411"/>
    </location>
</feature>
<evidence type="ECO:0000259" key="2">
    <source>
        <dbReference type="PROSITE" id="PS50887"/>
    </source>
</evidence>
<evidence type="ECO:0000256" key="1">
    <source>
        <dbReference type="SAM" id="Phobius"/>
    </source>
</evidence>
<dbReference type="EMBL" id="FYAJ01000002">
    <property type="protein sequence ID" value="SMY34048.1"/>
    <property type="molecule type" value="Genomic_DNA"/>
</dbReference>
<evidence type="ECO:0000313" key="3">
    <source>
        <dbReference type="EMBL" id="SMY34048.1"/>
    </source>
</evidence>
<gene>
    <name evidence="3" type="ORF">PAND9192_01137</name>
</gene>
<name>A0A1Y6ME43_9GAMM</name>
<dbReference type="RefSeq" id="WP_087852941.1">
    <property type="nucleotide sequence ID" value="NZ_FYAJ01000002.1"/>
</dbReference>
<sequence>MPLLSRLYSPNTRFILPFFITVLMIISYPLLMPTITAHSALWINLPFVLLGIVIILNYRLPQAESGLIAIIMLIAYSIIINWLQVSLANTDTKLIFCLLATLLPLNMLLLRFIRYSQRYVLALVTLVSLLMLQCATGAAISYFYQADFSTWQQIHLFTYHNISSLPLILIVFNLAISCCTGALAIKYHQRIDRHIFICTLLSTTTFIFFHYPFISSSAFTLCALLLLVDIGYCRYQQSFYDSSTQLADHRALDQALTRLHSPYTIAVIDLDSPDKIIEKHHPQAIADIQRSVANLLTQQPQLSPHCYFASQKFIVIFEHMDLDSSLIVLTQFQQDIAAEKHIIEPITVESEHDETAAKPKKGRKKTLKISVSIGISHASDEHLPMTILQRATDALTTGKQTKKKKNQIYTAVNNDQQPPIT</sequence>
<dbReference type="Proteomes" id="UP000195719">
    <property type="component" value="Unassembled WGS sequence"/>
</dbReference>
<feature type="transmembrane region" description="Helical" evidence="1">
    <location>
        <begin position="67"/>
        <end position="87"/>
    </location>
</feature>
<keyword evidence="4" id="KW-1185">Reference proteome</keyword>
<keyword evidence="1" id="KW-1133">Transmembrane helix</keyword>
<dbReference type="Gene3D" id="3.30.70.270">
    <property type="match status" value="1"/>
</dbReference>
<dbReference type="InterPro" id="IPR029787">
    <property type="entry name" value="Nucleotide_cyclase"/>
</dbReference>
<keyword evidence="1" id="KW-0812">Transmembrane</keyword>